<protein>
    <recommendedName>
        <fullName evidence="3">Glycosyltransferase</fullName>
    </recommendedName>
</protein>
<sequence>MKFCLIGLMAMSESDGKIFTEEVNRLTQWATVMQGTYFNGFAFDLGLYGLPYEFFSEYDLVMVAVRYETIAAGLKIKKQSTARVVVLLDGEMEYFISQLHGHQQVQLIELINIADAVGVSHENDIPIIKTLTTRPVGLLGLPFPLKRVREELCPLVEKKTVIRLGAIHRNGIVNLAALSEIGLPGVVDVWAREDIEYVHQLKNYLPLPPVYFNHTPRWEDYIASLNNCLLGLHLDYRQVWGRFALDCAAVNIPCIAPDNFYTQKILFPRLCVDFQDIDGVVKLAKKLVQNNSFYEEVMDYAESQLAFFDNEAAKKRLFDLLI</sequence>
<evidence type="ECO:0008006" key="3">
    <source>
        <dbReference type="Google" id="ProtNLM"/>
    </source>
</evidence>
<evidence type="ECO:0000313" key="1">
    <source>
        <dbReference type="EMBL" id="AGL02773.1"/>
    </source>
</evidence>
<evidence type="ECO:0000313" key="2">
    <source>
        <dbReference type="Proteomes" id="UP000013520"/>
    </source>
</evidence>
<dbReference type="EMBL" id="CP003273">
    <property type="protein sequence ID" value="AGL02773.1"/>
    <property type="molecule type" value="Genomic_DNA"/>
</dbReference>
<reference evidence="1 2" key="1">
    <citation type="submission" date="2012-01" db="EMBL/GenBank/DDBJ databases">
        <title>Complete sequence of Desulfotomaculum gibsoniae DSM 7213.</title>
        <authorList>
            <consortium name="US DOE Joint Genome Institute"/>
            <person name="Lucas S."/>
            <person name="Han J."/>
            <person name="Lapidus A."/>
            <person name="Cheng J.-F."/>
            <person name="Goodwin L."/>
            <person name="Pitluck S."/>
            <person name="Peters L."/>
            <person name="Ovchinnikova G."/>
            <person name="Teshima H."/>
            <person name="Detter J.C."/>
            <person name="Han C."/>
            <person name="Tapia R."/>
            <person name="Land M."/>
            <person name="Hauser L."/>
            <person name="Kyrpides N."/>
            <person name="Ivanova N."/>
            <person name="Pagani I."/>
            <person name="Parshina S."/>
            <person name="Plugge C."/>
            <person name="Muyzer G."/>
            <person name="Kuever J."/>
            <person name="Ivanova A."/>
            <person name="Nazina T."/>
            <person name="Klenk H.-P."/>
            <person name="Brambilla E."/>
            <person name="Spring S."/>
            <person name="Stams A.F."/>
            <person name="Woyke T."/>
        </authorList>
    </citation>
    <scope>NUCLEOTIDE SEQUENCE [LARGE SCALE GENOMIC DNA]</scope>
    <source>
        <strain evidence="1 2">DSM 7213</strain>
    </source>
</reference>
<dbReference type="KEGG" id="dgi:Desgi_3430"/>
<dbReference type="Proteomes" id="UP000013520">
    <property type="component" value="Chromosome"/>
</dbReference>
<accession>R4KHT2</accession>
<dbReference type="eggNOG" id="COG0438">
    <property type="taxonomic scope" value="Bacteria"/>
</dbReference>
<keyword evidence="2" id="KW-1185">Reference proteome</keyword>
<dbReference type="OrthoDB" id="1804186at2"/>
<name>R4KHT2_9FIRM</name>
<gene>
    <name evidence="1" type="ORF">Desgi_3430</name>
</gene>
<dbReference type="HOGENOM" id="CLU_859762_0_0_9"/>
<proteinExistence type="predicted"/>
<organism evidence="1 2">
    <name type="scientific">Desulfoscipio gibsoniae DSM 7213</name>
    <dbReference type="NCBI Taxonomy" id="767817"/>
    <lineage>
        <taxon>Bacteria</taxon>
        <taxon>Bacillati</taxon>
        <taxon>Bacillota</taxon>
        <taxon>Clostridia</taxon>
        <taxon>Eubacteriales</taxon>
        <taxon>Desulfallaceae</taxon>
        <taxon>Desulfoscipio</taxon>
    </lineage>
</organism>
<dbReference type="STRING" id="767817.Desgi_3430"/>
<dbReference type="AlphaFoldDB" id="R4KHT2"/>
<dbReference type="RefSeq" id="WP_006524582.1">
    <property type="nucleotide sequence ID" value="NC_021184.1"/>
</dbReference>